<protein>
    <recommendedName>
        <fullName evidence="7">Cell division protein FtsL</fullName>
    </recommendedName>
</protein>
<evidence type="ECO:0000256" key="8">
    <source>
        <dbReference type="SAM" id="MobiDB-lite"/>
    </source>
</evidence>
<evidence type="ECO:0000313" key="9">
    <source>
        <dbReference type="EMBL" id="KRL84452.1"/>
    </source>
</evidence>
<evidence type="ECO:0000256" key="2">
    <source>
        <dbReference type="ARBA" id="ARBA00022618"/>
    </source>
</evidence>
<keyword evidence="4 7" id="KW-1133">Transmembrane helix</keyword>
<comment type="subcellular location">
    <subcellularLocation>
        <location evidence="7">Cell membrane</location>
        <topology evidence="7">Single-pass type II membrane protein</topology>
    </subcellularLocation>
    <text evidence="7">Localizes to the division septum where it forms a ring structure.</text>
</comment>
<evidence type="ECO:0000256" key="5">
    <source>
        <dbReference type="ARBA" id="ARBA00023136"/>
    </source>
</evidence>
<keyword evidence="1 7" id="KW-1003">Cell membrane</keyword>
<sequence>MDNTARKFDAAAPQLRPTPQPQTRPVPSARPKTVAQPQRVPFSMVERVLTACIGLATVGIALLILSTQFGLASTTRTYQNLQTKITSASDRVTNYQQSVGELTASSRLAAFAQQHGLTVNDGNIKQVTK</sequence>
<dbReference type="InterPro" id="IPR011922">
    <property type="entry name" value="Cell_div_FtsL"/>
</dbReference>
<feature type="transmembrane region" description="Helical" evidence="7">
    <location>
        <begin position="48"/>
        <end position="71"/>
    </location>
</feature>
<evidence type="ECO:0000256" key="3">
    <source>
        <dbReference type="ARBA" id="ARBA00022692"/>
    </source>
</evidence>
<dbReference type="EMBL" id="AZFJ01000061">
    <property type="protein sequence ID" value="KRL84452.1"/>
    <property type="molecule type" value="Genomic_DNA"/>
</dbReference>
<dbReference type="HAMAP" id="MF_00910">
    <property type="entry name" value="FtsL"/>
    <property type="match status" value="1"/>
</dbReference>
<dbReference type="Proteomes" id="UP000051922">
    <property type="component" value="Unassembled WGS sequence"/>
</dbReference>
<comment type="caution">
    <text evidence="9">The sequence shown here is derived from an EMBL/GenBank/DDBJ whole genome shotgun (WGS) entry which is preliminary data.</text>
</comment>
<evidence type="ECO:0000256" key="6">
    <source>
        <dbReference type="ARBA" id="ARBA00023306"/>
    </source>
</evidence>
<accession>A0A0R1TW66</accession>
<comment type="similarity">
    <text evidence="7">Belongs to the FtsL family.</text>
</comment>
<name>A0A0R1TW66_9LACO</name>
<keyword evidence="6 7" id="KW-0131">Cell cycle</keyword>
<dbReference type="RefSeq" id="WP_056957123.1">
    <property type="nucleotide sequence ID" value="NZ_AZFJ01000061.1"/>
</dbReference>
<dbReference type="GO" id="GO:0043093">
    <property type="term" value="P:FtsZ-dependent cytokinesis"/>
    <property type="evidence" value="ECO:0007669"/>
    <property type="project" value="UniProtKB-UniRule"/>
</dbReference>
<dbReference type="PATRIC" id="fig|1423783.4.peg.2113"/>
<evidence type="ECO:0000256" key="4">
    <source>
        <dbReference type="ARBA" id="ARBA00022989"/>
    </source>
</evidence>
<reference evidence="9 10" key="1">
    <citation type="journal article" date="2015" name="Genome Announc.">
        <title>Expanding the biotechnology potential of lactobacilli through comparative genomics of 213 strains and associated genera.</title>
        <authorList>
            <person name="Sun Z."/>
            <person name="Harris H.M."/>
            <person name="McCann A."/>
            <person name="Guo C."/>
            <person name="Argimon S."/>
            <person name="Zhang W."/>
            <person name="Yang X."/>
            <person name="Jeffery I.B."/>
            <person name="Cooney J.C."/>
            <person name="Kagawa T.F."/>
            <person name="Liu W."/>
            <person name="Song Y."/>
            <person name="Salvetti E."/>
            <person name="Wrobel A."/>
            <person name="Rasinkangas P."/>
            <person name="Parkhill J."/>
            <person name="Rea M.C."/>
            <person name="O'Sullivan O."/>
            <person name="Ritari J."/>
            <person name="Douillard F.P."/>
            <person name="Paul Ross R."/>
            <person name="Yang R."/>
            <person name="Briner A.E."/>
            <person name="Felis G.E."/>
            <person name="de Vos W.M."/>
            <person name="Barrangou R."/>
            <person name="Klaenhammer T.R."/>
            <person name="Caufield P.W."/>
            <person name="Cui Y."/>
            <person name="Zhang H."/>
            <person name="O'Toole P.W."/>
        </authorList>
    </citation>
    <scope>NUCLEOTIDE SEQUENCE [LARGE SCALE GENOMIC DNA]</scope>
    <source>
        <strain evidence="9 10">DSM 15945</strain>
    </source>
</reference>
<organism evidence="9 10">
    <name type="scientific">Lacticaseibacillus pantheris DSM 15945 = JCM 12539 = NBRC 106106</name>
    <dbReference type="NCBI Taxonomy" id="1423783"/>
    <lineage>
        <taxon>Bacteria</taxon>
        <taxon>Bacillati</taxon>
        <taxon>Bacillota</taxon>
        <taxon>Bacilli</taxon>
        <taxon>Lactobacillales</taxon>
        <taxon>Lactobacillaceae</taxon>
        <taxon>Lacticaseibacillus</taxon>
    </lineage>
</organism>
<comment type="function">
    <text evidence="7">Essential cell division protein.</text>
</comment>
<dbReference type="OrthoDB" id="2300328at2"/>
<keyword evidence="5 7" id="KW-0472">Membrane</keyword>
<evidence type="ECO:0000256" key="1">
    <source>
        <dbReference type="ARBA" id="ARBA00022475"/>
    </source>
</evidence>
<dbReference type="GO" id="GO:0005886">
    <property type="term" value="C:plasma membrane"/>
    <property type="evidence" value="ECO:0007669"/>
    <property type="project" value="UniProtKB-SubCell"/>
</dbReference>
<feature type="region of interest" description="Disordered" evidence="8">
    <location>
        <begin position="1"/>
        <end position="35"/>
    </location>
</feature>
<gene>
    <name evidence="7" type="primary">ftsL</name>
    <name evidence="9" type="ORF">FC50_GL002062</name>
</gene>
<keyword evidence="10" id="KW-1185">Reference proteome</keyword>
<evidence type="ECO:0000313" key="10">
    <source>
        <dbReference type="Proteomes" id="UP000051922"/>
    </source>
</evidence>
<proteinExistence type="inferred from homology"/>
<keyword evidence="2 7" id="KW-0132">Cell division</keyword>
<dbReference type="GO" id="GO:0032153">
    <property type="term" value="C:cell division site"/>
    <property type="evidence" value="ECO:0007669"/>
    <property type="project" value="UniProtKB-UniRule"/>
</dbReference>
<keyword evidence="3 7" id="KW-0812">Transmembrane</keyword>
<dbReference type="AlphaFoldDB" id="A0A0R1TW66"/>
<dbReference type="STRING" id="1423783.FC50_GL002062"/>
<evidence type="ECO:0000256" key="7">
    <source>
        <dbReference type="HAMAP-Rule" id="MF_00910"/>
    </source>
</evidence>